<reference evidence="1 2" key="1">
    <citation type="journal article" date="2006" name="Proc. Natl. Acad. Sci. U.S.A.">
        <title>Molecular genetic anatomy of inter- and intraserotype variation in the human bacterial pathogen group A Streptococcus.</title>
        <authorList>
            <person name="Beres S.B."/>
            <person name="Richter E.W."/>
            <person name="Nagiec M.J."/>
            <person name="Sumby P."/>
            <person name="Porcella S.F."/>
            <person name="DeLeo F.R."/>
            <person name="Musser J.M."/>
        </authorList>
    </citation>
    <scope>NUCLEOTIDE SEQUENCE [LARGE SCALE GENOMIC DNA]</scope>
    <source>
        <strain evidence="1 2">MGAS9429</strain>
    </source>
</reference>
<sequence>MIFIFGLNKLKALDKYDQLTYNNIDTKSKTAQIELRPKS</sequence>
<name>Q1JMA3_STRPC</name>
<dbReference type="KEGG" id="spk:MGAS9429_Spy0721"/>
<evidence type="ECO:0000313" key="2">
    <source>
        <dbReference type="Proteomes" id="UP000002433"/>
    </source>
</evidence>
<dbReference type="AlphaFoldDB" id="Q1JMA3"/>
<protein>
    <submittedName>
        <fullName evidence="1">Uncharacterized protein</fullName>
    </submittedName>
</protein>
<proteinExistence type="predicted"/>
<dbReference type="EMBL" id="CP000259">
    <property type="protein sequence ID" value="ABF31909.1"/>
    <property type="molecule type" value="Genomic_DNA"/>
</dbReference>
<accession>Q1JMA3</accession>
<organism evidence="1 2">
    <name type="scientific">Streptococcus pyogenes serotype M12 (strain MGAS9429)</name>
    <dbReference type="NCBI Taxonomy" id="370551"/>
    <lineage>
        <taxon>Bacteria</taxon>
        <taxon>Bacillati</taxon>
        <taxon>Bacillota</taxon>
        <taxon>Bacilli</taxon>
        <taxon>Lactobacillales</taxon>
        <taxon>Streptococcaceae</taxon>
        <taxon>Streptococcus</taxon>
    </lineage>
</organism>
<dbReference type="Proteomes" id="UP000002433">
    <property type="component" value="Chromosome"/>
</dbReference>
<evidence type="ECO:0000313" key="1">
    <source>
        <dbReference type="EMBL" id="ABF31909.1"/>
    </source>
</evidence>
<gene>
    <name evidence="1" type="ordered locus">MGAS9429_Spy0721</name>
</gene>
<dbReference type="HOGENOM" id="CLU_3317796_0_0_9"/>